<organism evidence="1 2">
    <name type="scientific">Neisseria elongata subsp. glycolytica ATCC 29315</name>
    <dbReference type="NCBI Taxonomy" id="546263"/>
    <lineage>
        <taxon>Bacteria</taxon>
        <taxon>Pseudomonadati</taxon>
        <taxon>Pseudomonadota</taxon>
        <taxon>Betaproteobacteria</taxon>
        <taxon>Neisseriales</taxon>
        <taxon>Neisseriaceae</taxon>
        <taxon>Neisseria</taxon>
    </lineage>
</organism>
<proteinExistence type="predicted"/>
<dbReference type="Proteomes" id="UP000031392">
    <property type="component" value="Chromosome"/>
</dbReference>
<sequence length="63" mass="6588">MKTPLKSYGYLYEIVSKWQPSAAAAASVSISGGAGTLSISGGSLPRVSKVVDAVQQLEEMKNE</sequence>
<accession>A0A0B5CPF8</accession>
<evidence type="ECO:0000313" key="2">
    <source>
        <dbReference type="Proteomes" id="UP000031392"/>
    </source>
</evidence>
<dbReference type="PATRIC" id="fig|546263.7.peg.1225"/>
<protein>
    <submittedName>
        <fullName evidence="1">Uncharacterized protein</fullName>
    </submittedName>
</protein>
<dbReference type="AlphaFoldDB" id="A0A0B5CPF8"/>
<dbReference type="EMBL" id="CP007726">
    <property type="protein sequence ID" value="AJE18440.1"/>
    <property type="molecule type" value="Genomic_DNA"/>
</dbReference>
<reference evidence="2" key="1">
    <citation type="submission" date="2014-05" db="EMBL/GenBank/DDBJ databases">
        <title>Complete Genome sequence of Neisseria elongata subsp. glycolytica.</title>
        <authorList>
            <person name="Veyrier F.J."/>
            <person name="Taha M.-K."/>
        </authorList>
    </citation>
    <scope>NUCLEOTIDE SEQUENCE [LARGE SCALE GENOMIC DNA]</scope>
    <source>
        <strain evidence="2">ATCC 29315</strain>
    </source>
</reference>
<dbReference type="KEGG" id="nel:NELON_05725"/>
<reference evidence="1 2" key="2">
    <citation type="journal article" date="2015" name="PLoS Genet.">
        <title>Common Cell Shape Evolution of Two Nasopharyngeal Pathogens.</title>
        <authorList>
            <person name="Veyrier F.J."/>
            <person name="Biais N."/>
            <person name="Morales P."/>
            <person name="Belkacem N."/>
            <person name="Guilhen C."/>
            <person name="Ranjeva S."/>
            <person name="Sismeiro O."/>
            <person name="Pehau-Arnaudet G."/>
            <person name="Rocha E.P."/>
            <person name="Werts C."/>
            <person name="Taha M.K."/>
            <person name="Boneca I.G."/>
        </authorList>
    </citation>
    <scope>NUCLEOTIDE SEQUENCE [LARGE SCALE GENOMIC DNA]</scope>
    <source>
        <strain evidence="1 2">ATCC 29315</strain>
    </source>
</reference>
<keyword evidence="2" id="KW-1185">Reference proteome</keyword>
<dbReference type="RefSeq" id="WP_040666281.1">
    <property type="nucleotide sequence ID" value="NZ_CP007726.1"/>
</dbReference>
<gene>
    <name evidence="1" type="ORF">NELON_05725</name>
</gene>
<name>A0A0B5CPF8_NEIEG</name>
<evidence type="ECO:0000313" key="1">
    <source>
        <dbReference type="EMBL" id="AJE18440.1"/>
    </source>
</evidence>
<dbReference type="HOGENOM" id="CLU_2881193_0_0_4"/>